<evidence type="ECO:0000313" key="3">
    <source>
        <dbReference type="EMBL" id="MFD2555546.1"/>
    </source>
</evidence>
<feature type="signal peptide" evidence="2">
    <location>
        <begin position="1"/>
        <end position="24"/>
    </location>
</feature>
<keyword evidence="2" id="KW-0732">Signal</keyword>
<dbReference type="Pfam" id="PF13163">
    <property type="entry name" value="DUF3999"/>
    <property type="match status" value="1"/>
</dbReference>
<feature type="chain" id="PRO_5045458673" evidence="2">
    <location>
        <begin position="25"/>
        <end position="407"/>
    </location>
</feature>
<keyword evidence="1" id="KW-0472">Membrane</keyword>
<accession>A0ABW5L6Q8</accession>
<dbReference type="InterPro" id="IPR025060">
    <property type="entry name" value="DUF3999"/>
</dbReference>
<dbReference type="Gene3D" id="2.60.120.260">
    <property type="entry name" value="Galactose-binding domain-like"/>
    <property type="match status" value="1"/>
</dbReference>
<evidence type="ECO:0000256" key="1">
    <source>
        <dbReference type="SAM" id="Phobius"/>
    </source>
</evidence>
<feature type="transmembrane region" description="Helical" evidence="1">
    <location>
        <begin position="378"/>
        <end position="398"/>
    </location>
</feature>
<keyword evidence="4" id="KW-1185">Reference proteome</keyword>
<dbReference type="SUPFAM" id="SSF49785">
    <property type="entry name" value="Galactose-binding domain-like"/>
    <property type="match status" value="1"/>
</dbReference>
<evidence type="ECO:0000256" key="2">
    <source>
        <dbReference type="SAM" id="SignalP"/>
    </source>
</evidence>
<dbReference type="RefSeq" id="WP_210353865.1">
    <property type="nucleotide sequence ID" value="NZ_JAEQMU010000001.1"/>
</dbReference>
<reference evidence="4" key="1">
    <citation type="journal article" date="2019" name="Int. J. Syst. Evol. Microbiol.">
        <title>The Global Catalogue of Microorganisms (GCM) 10K type strain sequencing project: providing services to taxonomists for standard genome sequencing and annotation.</title>
        <authorList>
            <consortium name="The Broad Institute Genomics Platform"/>
            <consortium name="The Broad Institute Genome Sequencing Center for Infectious Disease"/>
            <person name="Wu L."/>
            <person name="Ma J."/>
        </authorList>
    </citation>
    <scope>NUCLEOTIDE SEQUENCE [LARGE SCALE GENOMIC DNA]</scope>
    <source>
        <strain evidence="4">KCTC 52298</strain>
    </source>
</reference>
<keyword evidence="1" id="KW-1133">Transmembrane helix</keyword>
<sequence length="407" mass="46547">MKSYKSLLFAPLFTLVFCLPTAKAQQIQAKVTATENGYSSILIPQEFRARVGNDLGILRLKDAKGNEVPFVVKPQEVDTSFFSPLSYERKKNTSDSTEVFLIDHKDRKKNSGYILQVANSENNKKYRIEGSDDMQSWFGIVNNALLTNLKDDNQTFTSKPIHFPPVDYRYIRIVLDDKNSPPIKILNIGEIKNNGATLKLEKVKEISYQQTNNRDNKTTTIAVTKDLWTPIDYFQVYARSPKQYYRTAHTYIEQQKTGATKNNSRQKYSVNEYIQLQSNTGGMYALQELYPNTFFIEVENEDNPPLEIDSIVFYQTPIHLIADLDIKQEYSLQADSNWNTPSYDLSKIDLNLPPNIPVAKVSDIQAHKSDTTREEKGYGNWILIGCSILGILLVFYFGKGLLKDLNK</sequence>
<dbReference type="InterPro" id="IPR008979">
    <property type="entry name" value="Galactose-bd-like_sf"/>
</dbReference>
<organism evidence="3 4">
    <name type="scientific">Sphingobacterium tabacisoli</name>
    <dbReference type="NCBI Taxonomy" id="2044855"/>
    <lineage>
        <taxon>Bacteria</taxon>
        <taxon>Pseudomonadati</taxon>
        <taxon>Bacteroidota</taxon>
        <taxon>Sphingobacteriia</taxon>
        <taxon>Sphingobacteriales</taxon>
        <taxon>Sphingobacteriaceae</taxon>
        <taxon>Sphingobacterium</taxon>
    </lineage>
</organism>
<evidence type="ECO:0000313" key="4">
    <source>
        <dbReference type="Proteomes" id="UP001597440"/>
    </source>
</evidence>
<proteinExistence type="predicted"/>
<gene>
    <name evidence="3" type="ORF">ACFSQW_14155</name>
</gene>
<protein>
    <submittedName>
        <fullName evidence="3">DUF3999 family protein</fullName>
    </submittedName>
</protein>
<comment type="caution">
    <text evidence="3">The sequence shown here is derived from an EMBL/GenBank/DDBJ whole genome shotgun (WGS) entry which is preliminary data.</text>
</comment>
<keyword evidence="1" id="KW-0812">Transmembrane</keyword>
<dbReference type="Proteomes" id="UP001597440">
    <property type="component" value="Unassembled WGS sequence"/>
</dbReference>
<name>A0ABW5L6Q8_9SPHI</name>
<dbReference type="EMBL" id="JBHULD010000014">
    <property type="protein sequence ID" value="MFD2555546.1"/>
    <property type="molecule type" value="Genomic_DNA"/>
</dbReference>